<dbReference type="EMBL" id="JAENIB010000013">
    <property type="protein sequence ID" value="MBK1933375.1"/>
    <property type="molecule type" value="Genomic_DNA"/>
</dbReference>
<dbReference type="EMBL" id="AP018357">
    <property type="protein sequence ID" value="BBA40365.1"/>
    <property type="molecule type" value="Genomic_DNA"/>
</dbReference>
<reference evidence="3 5" key="4">
    <citation type="submission" date="2021-03" db="EMBL/GenBank/DDBJ databases">
        <title>Clinical course, treatment and visual outcome of an outbreak of Burkholderia contaminans endophthalmitis following cataract surgery.</title>
        <authorList>
            <person name="Lind C."/>
            <person name="Olsen K."/>
            <person name="Angelsen N.K."/>
            <person name="Krefting E.A."/>
            <person name="Fossen K."/>
            <person name="Gravningen K."/>
            <person name="Depoorter E."/>
            <person name="Vandamme P."/>
            <person name="Bertelsen G."/>
        </authorList>
    </citation>
    <scope>NUCLEOTIDE SEQUENCE [LARGE SCALE GENOMIC DNA]</scope>
    <source>
        <strain evidence="3 5">51242556</strain>
    </source>
</reference>
<reference evidence="2" key="3">
    <citation type="submission" date="2021-01" db="EMBL/GenBank/DDBJ databases">
        <title>Outbreak of Burkholderia contaminns endophthalmitis traced to a clinical ventilation system.</title>
        <authorList>
            <person name="Lipuma J."/>
            <person name="Spilker T."/>
            <person name="Kratholm J."/>
        </authorList>
    </citation>
    <scope>NUCLEOTIDE SEQUENCE</scope>
    <source>
        <strain evidence="2">HI4954</strain>
    </source>
</reference>
<gene>
    <name evidence="1" type="ORF">BCCH1_27900</name>
    <name evidence="3" type="ORF">J4M89_29230</name>
    <name evidence="2" type="ORF">JIN94_26140</name>
    <name evidence="4" type="ORF">LXE91_25960</name>
</gene>
<organism evidence="1">
    <name type="scientific">Burkholderia contaminans</name>
    <dbReference type="NCBI Taxonomy" id="488447"/>
    <lineage>
        <taxon>Bacteria</taxon>
        <taxon>Pseudomonadati</taxon>
        <taxon>Pseudomonadota</taxon>
        <taxon>Betaproteobacteria</taxon>
        <taxon>Burkholderiales</taxon>
        <taxon>Burkholderiaceae</taxon>
        <taxon>Burkholderia</taxon>
        <taxon>Burkholderia cepacia complex</taxon>
    </lineage>
</organism>
<dbReference type="EMBL" id="JAGEMX010000012">
    <property type="protein sequence ID" value="MBO1833478.1"/>
    <property type="molecule type" value="Genomic_DNA"/>
</dbReference>
<accession>A0A250L6Z2</accession>
<dbReference type="OrthoDB" id="9027506at2"/>
<evidence type="ECO:0000313" key="3">
    <source>
        <dbReference type="EMBL" id="MBO1833478.1"/>
    </source>
</evidence>
<reference evidence="1" key="2">
    <citation type="journal article" date="2017" name="Genome Announc.">
        <title>High-Quality Draft Genome Sequence of Burkholderia contaminans CH-1, a Gram-Negative Bacterium That Metabolizes 2-Azahypoxanthine, a Plant Growth-Regulating Compound.</title>
        <authorList>
            <person name="Choi J.-H."/>
            <person name="Sugiura H."/>
            <person name="Moriuchi R."/>
            <person name="Kawagishi H."/>
            <person name="Dohra H."/>
        </authorList>
    </citation>
    <scope>NUCLEOTIDE SEQUENCE</scope>
    <source>
        <strain evidence="1">CH-1</strain>
    </source>
</reference>
<evidence type="ECO:0000313" key="1">
    <source>
        <dbReference type="EMBL" id="BBA40365.1"/>
    </source>
</evidence>
<dbReference type="AlphaFoldDB" id="A0A250L6Z2"/>
<name>A0A250L6Z2_9BURK</name>
<dbReference type="RefSeq" id="WP_135370738.1">
    <property type="nucleotide sequence ID" value="NZ_AP018357.1"/>
</dbReference>
<evidence type="ECO:0000313" key="6">
    <source>
        <dbReference type="Proteomes" id="UP001220209"/>
    </source>
</evidence>
<keyword evidence="5" id="KW-1185">Reference proteome</keyword>
<dbReference type="EMBL" id="CP090641">
    <property type="protein sequence ID" value="WFN19420.1"/>
    <property type="molecule type" value="Genomic_DNA"/>
</dbReference>
<evidence type="ECO:0000313" key="4">
    <source>
        <dbReference type="EMBL" id="WFN19420.1"/>
    </source>
</evidence>
<dbReference type="Proteomes" id="UP000611459">
    <property type="component" value="Unassembled WGS sequence"/>
</dbReference>
<reference evidence="1" key="1">
    <citation type="journal article" date="2016" name="Biosci. Biotechnol. Biochem.">
        <title>Bioconversion of AHX to AOH by resting cells of Burkholderia contaminans CH-1.</title>
        <authorList>
            <person name="Choi J.H."/>
            <person name="Kikuchi A."/>
            <person name="Pumkaeo P."/>
            <person name="Hirai H."/>
            <person name="Tokuyama S."/>
            <person name="Kawagishi H."/>
        </authorList>
    </citation>
    <scope>NUCLEOTIDE SEQUENCE</scope>
    <source>
        <strain evidence="1">CH-1</strain>
    </source>
</reference>
<evidence type="ECO:0000313" key="2">
    <source>
        <dbReference type="EMBL" id="MBK1933375.1"/>
    </source>
</evidence>
<reference evidence="4 6" key="5">
    <citation type="submission" date="2021-12" db="EMBL/GenBank/DDBJ databases">
        <title>Genomic and phenotypic characterization of three Burkholderia contaminans isolates recovered from different sources.</title>
        <authorList>
            <person name="Lopez De Volder A."/>
            <person name="Fan Y."/>
            <person name="Nunvar J."/>
            <person name="Herrera T."/>
            <person name="Timp W."/>
            <person name="Degrossi J."/>
        </authorList>
    </citation>
    <scope>NUCLEOTIDE SEQUENCE [LARGE SCALE GENOMIC DNA]</scope>
    <source>
        <strain evidence="4 6">LMG 23361</strain>
    </source>
</reference>
<sequence length="165" mass="17708">MKITMDRVARVASHAVVTACLCGGGSTLFAAPKLKILPAATEAGWIQAVKRHRTKDGATVAEVLAYAAKMRPRVFKVERIEVGYNGATGIADAVTIGYWIGSKRAQDDVFVDLGYSMSPDGRVMPVSPDEHTATALESGRNAFLRAVDDAYRDTCRSDPDHPPAC</sequence>
<proteinExistence type="predicted"/>
<dbReference type="Proteomes" id="UP000664048">
    <property type="component" value="Unassembled WGS sequence"/>
</dbReference>
<dbReference type="GeneID" id="93188861"/>
<evidence type="ECO:0000313" key="5">
    <source>
        <dbReference type="Proteomes" id="UP000664048"/>
    </source>
</evidence>
<protein>
    <submittedName>
        <fullName evidence="1">Uncharacterized protein</fullName>
    </submittedName>
</protein>
<dbReference type="Proteomes" id="UP001220209">
    <property type="component" value="Chromosome 2"/>
</dbReference>